<feature type="domain" description="HTH luxR-type" evidence="4">
    <location>
        <begin position="161"/>
        <end position="225"/>
    </location>
</feature>
<evidence type="ECO:0000313" key="6">
    <source>
        <dbReference type="Proteomes" id="UP000001692"/>
    </source>
</evidence>
<keyword evidence="3" id="KW-0804">Transcription</keyword>
<dbReference type="Gene3D" id="3.30.450.20">
    <property type="entry name" value="PAS domain"/>
    <property type="match status" value="1"/>
</dbReference>
<dbReference type="eggNOG" id="COG2197">
    <property type="taxonomic scope" value="Bacteria"/>
</dbReference>
<protein>
    <submittedName>
        <fullName evidence="5">TRANSCRIPTIONAL REGULATOR LuxR family</fullName>
    </submittedName>
</protein>
<proteinExistence type="predicted"/>
<dbReference type="GO" id="GO:0006355">
    <property type="term" value="P:regulation of DNA-templated transcription"/>
    <property type="evidence" value="ECO:0007669"/>
    <property type="project" value="InterPro"/>
</dbReference>
<evidence type="ECO:0000256" key="1">
    <source>
        <dbReference type="ARBA" id="ARBA00023015"/>
    </source>
</evidence>
<dbReference type="Pfam" id="PF13426">
    <property type="entry name" value="PAS_9"/>
    <property type="match status" value="1"/>
</dbReference>
<dbReference type="InterPro" id="IPR016032">
    <property type="entry name" value="Sig_transdc_resp-reg_C-effctor"/>
</dbReference>
<keyword evidence="6" id="KW-1185">Reference proteome</keyword>
<dbReference type="HOGENOM" id="CLU_105330_0_0_4"/>
<dbReference type="CDD" id="cd06170">
    <property type="entry name" value="LuxR_C_like"/>
    <property type="match status" value="1"/>
</dbReference>
<dbReference type="InterPro" id="IPR036388">
    <property type="entry name" value="WH-like_DNA-bd_sf"/>
</dbReference>
<evidence type="ECO:0000259" key="4">
    <source>
        <dbReference type="PROSITE" id="PS50043"/>
    </source>
</evidence>
<dbReference type="Proteomes" id="UP000001692">
    <property type="component" value="Chromosome 1"/>
</dbReference>
<evidence type="ECO:0000256" key="3">
    <source>
        <dbReference type="ARBA" id="ARBA00023163"/>
    </source>
</evidence>
<name>B3R4I2_CUPTR</name>
<dbReference type="PROSITE" id="PS00622">
    <property type="entry name" value="HTH_LUXR_1"/>
    <property type="match status" value="1"/>
</dbReference>
<dbReference type="SMART" id="SM00421">
    <property type="entry name" value="HTH_LUXR"/>
    <property type="match status" value="1"/>
</dbReference>
<dbReference type="Gene3D" id="1.10.10.10">
    <property type="entry name" value="Winged helix-like DNA-binding domain superfamily/Winged helix DNA-binding domain"/>
    <property type="match status" value="1"/>
</dbReference>
<dbReference type="AlphaFoldDB" id="B3R4I2"/>
<dbReference type="PANTHER" id="PTHR44688:SF16">
    <property type="entry name" value="DNA-BINDING TRANSCRIPTIONAL ACTIVATOR DEVR_DOSR"/>
    <property type="match status" value="1"/>
</dbReference>
<sequence>MRRATQGNCNGTIGNRRQAVAVTRPTDSIRKHSRLRHYVKIHKQMPAIDYQTAFQLAPVGLVLSRERVIEDCNEEVCRIFGTTREALLGQSFQVLYPTADEFERTGARIAPIMGKRGMYSDERIMKRAGGELFWCHVTGRALDRSQPLGAGIWTFEDLSQKRQVTAELTAREREIAAQLVEGKTSKQIGKLLAISPRTVDIYRARLMKKYGASTSVDLVQRLVAH</sequence>
<keyword evidence="2" id="KW-0238">DNA-binding</keyword>
<dbReference type="SUPFAM" id="SSF46894">
    <property type="entry name" value="C-terminal effector domain of the bipartite response regulators"/>
    <property type="match status" value="1"/>
</dbReference>
<dbReference type="SMART" id="SM00091">
    <property type="entry name" value="PAS"/>
    <property type="match status" value="1"/>
</dbReference>
<evidence type="ECO:0000313" key="5">
    <source>
        <dbReference type="EMBL" id="CAQ69214.1"/>
    </source>
</evidence>
<reference evidence="5 6" key="1">
    <citation type="journal article" date="2008" name="Genome Res.">
        <title>Genome sequence of the beta-rhizobium Cupriavidus taiwanensis and comparative genomics of rhizobia.</title>
        <authorList>
            <person name="Amadou C."/>
            <person name="Pascal G."/>
            <person name="Mangenot S."/>
            <person name="Glew M."/>
            <person name="Bontemps C."/>
            <person name="Capela D."/>
            <person name="Carrere S."/>
            <person name="Cruveiller S."/>
            <person name="Dossat C."/>
            <person name="Lajus A."/>
            <person name="Marchetti M."/>
            <person name="Poinsot V."/>
            <person name="Rouy Z."/>
            <person name="Servin B."/>
            <person name="Saad M."/>
            <person name="Schenowitz C."/>
            <person name="Barbe V."/>
            <person name="Batut J."/>
            <person name="Medigue C."/>
            <person name="Masson-Boivin C."/>
        </authorList>
    </citation>
    <scope>NUCLEOTIDE SEQUENCE [LARGE SCALE GENOMIC DNA]</scope>
    <source>
        <strain evidence="6">DSM 17343 / BCRC 17206 / CCUG 44338 / CIP 107171 / LMG 19424 / R1</strain>
    </source>
</reference>
<dbReference type="CDD" id="cd00130">
    <property type="entry name" value="PAS"/>
    <property type="match status" value="1"/>
</dbReference>
<dbReference type="SUPFAM" id="SSF55785">
    <property type="entry name" value="PYP-like sensor domain (PAS domain)"/>
    <property type="match status" value="1"/>
</dbReference>
<dbReference type="InterPro" id="IPR035965">
    <property type="entry name" value="PAS-like_dom_sf"/>
</dbReference>
<gene>
    <name evidence="5" type="ordered locus">RALTA_A1251</name>
</gene>
<dbReference type="GO" id="GO:0003677">
    <property type="term" value="F:DNA binding"/>
    <property type="evidence" value="ECO:0007669"/>
    <property type="project" value="UniProtKB-KW"/>
</dbReference>
<dbReference type="PROSITE" id="PS50043">
    <property type="entry name" value="HTH_LUXR_2"/>
    <property type="match status" value="1"/>
</dbReference>
<dbReference type="PRINTS" id="PR00038">
    <property type="entry name" value="HTHLUXR"/>
</dbReference>
<dbReference type="KEGG" id="cti:RALTA_A1251"/>
<dbReference type="PANTHER" id="PTHR44688">
    <property type="entry name" value="DNA-BINDING TRANSCRIPTIONAL ACTIVATOR DEVR_DOSR"/>
    <property type="match status" value="1"/>
</dbReference>
<organism evidence="5 6">
    <name type="scientific">Cupriavidus taiwanensis (strain DSM 17343 / BCRC 17206 / CCUG 44338 / CIP 107171 / LMG 19424 / R1)</name>
    <name type="common">Ralstonia taiwanensis (strain LMG 19424)</name>
    <dbReference type="NCBI Taxonomy" id="977880"/>
    <lineage>
        <taxon>Bacteria</taxon>
        <taxon>Pseudomonadati</taxon>
        <taxon>Pseudomonadota</taxon>
        <taxon>Betaproteobacteria</taxon>
        <taxon>Burkholderiales</taxon>
        <taxon>Burkholderiaceae</taxon>
        <taxon>Cupriavidus</taxon>
    </lineage>
</organism>
<dbReference type="NCBIfam" id="TIGR00229">
    <property type="entry name" value="sensory_box"/>
    <property type="match status" value="1"/>
</dbReference>
<dbReference type="InterPro" id="IPR000014">
    <property type="entry name" value="PAS"/>
</dbReference>
<evidence type="ECO:0000256" key="2">
    <source>
        <dbReference type="ARBA" id="ARBA00023125"/>
    </source>
</evidence>
<dbReference type="Pfam" id="PF00196">
    <property type="entry name" value="GerE"/>
    <property type="match status" value="1"/>
</dbReference>
<dbReference type="EMBL" id="CU633749">
    <property type="protein sequence ID" value="CAQ69214.1"/>
    <property type="molecule type" value="Genomic_DNA"/>
</dbReference>
<accession>B3R4I2</accession>
<dbReference type="InterPro" id="IPR000792">
    <property type="entry name" value="Tscrpt_reg_LuxR_C"/>
</dbReference>
<keyword evidence="1" id="KW-0805">Transcription regulation</keyword>